<evidence type="ECO:0000313" key="7">
    <source>
        <dbReference type="Proteomes" id="UP000009885"/>
    </source>
</evidence>
<dbReference type="SUPFAM" id="SSF52283">
    <property type="entry name" value="Formate/glycerate dehydrogenase catalytic domain-like"/>
    <property type="match status" value="1"/>
</dbReference>
<gene>
    <name evidence="6" type="ORF">C273_06173</name>
</gene>
<reference evidence="6 7" key="1">
    <citation type="journal article" date="2013" name="Genome Announc.">
        <title>Genome Sequence of Staphylococcus massiliensis Strain S46, Isolated from the Surface of Healthy Human Skin.</title>
        <authorList>
            <person name="Srivastav R."/>
            <person name="Singh A."/>
            <person name="Jangir P.K."/>
            <person name="Kumari C."/>
            <person name="Muduli S."/>
            <person name="Sharma R."/>
        </authorList>
    </citation>
    <scope>NUCLEOTIDE SEQUENCE [LARGE SCALE GENOMIC DNA]</scope>
    <source>
        <strain evidence="6 7">S46</strain>
    </source>
</reference>
<accession>K9AKZ5</accession>
<dbReference type="FunFam" id="3.40.50.720:FF:000462">
    <property type="entry name" value="Glyoxylate reductase (NADP+)"/>
    <property type="match status" value="1"/>
</dbReference>
<dbReference type="Pfam" id="PF02826">
    <property type="entry name" value="2-Hacid_dh_C"/>
    <property type="match status" value="1"/>
</dbReference>
<dbReference type="AlphaFoldDB" id="K9AKZ5"/>
<dbReference type="PROSITE" id="PS00671">
    <property type="entry name" value="D_2_HYDROXYACID_DH_3"/>
    <property type="match status" value="1"/>
</dbReference>
<name>K9AKZ5_9STAP</name>
<dbReference type="GO" id="GO:0051287">
    <property type="term" value="F:NAD binding"/>
    <property type="evidence" value="ECO:0007669"/>
    <property type="project" value="InterPro"/>
</dbReference>
<dbReference type="Pfam" id="PF00389">
    <property type="entry name" value="2-Hacid_dh"/>
    <property type="match status" value="1"/>
</dbReference>
<feature type="domain" description="D-isomer specific 2-hydroxyacid dehydrogenase catalytic" evidence="4">
    <location>
        <begin position="4"/>
        <end position="318"/>
    </location>
</feature>
<feature type="domain" description="D-isomer specific 2-hydroxyacid dehydrogenase NAD-binding" evidence="5">
    <location>
        <begin position="109"/>
        <end position="287"/>
    </location>
</feature>
<dbReference type="SUPFAM" id="SSF51735">
    <property type="entry name" value="NAD(P)-binding Rossmann-fold domains"/>
    <property type="match status" value="1"/>
</dbReference>
<sequence>MTKVLITRKIPDRFVNDLEQFAEVEMWPHDLTPMPRDQFLASIKDATACITTLSETIDETVLSQAPHLKVIVNMAVGYDNINLELTRTHNVVVTNTPHVLSETTAELGFSLMLAVARRIVEAEKYVKDGKWQSWGPYLFAGKDVFQSKVGIFGMGEIGQAFARRLQGFHSDVLYHNRSRNLKAEKTLGVHYTDFDTLISESDFVICTAPLTQETERRFNKDVFKKMKRDAIFINIGRGPIVVEKDLVEALKQGEILGAGLDVVTEEPIDMNHEFLKLDNVVVVPHIGSATVVTRNRMIQCCVENVKAILNDKPPKTPVEL</sequence>
<dbReference type="InterPro" id="IPR050223">
    <property type="entry name" value="D-isomer_2-hydroxyacid_DH"/>
</dbReference>
<dbReference type="PATRIC" id="fig|1229783.3.peg.1249"/>
<dbReference type="Proteomes" id="UP000009885">
    <property type="component" value="Unassembled WGS sequence"/>
</dbReference>
<evidence type="ECO:0000313" key="6">
    <source>
        <dbReference type="EMBL" id="EKU48023.1"/>
    </source>
</evidence>
<dbReference type="GO" id="GO:0005829">
    <property type="term" value="C:cytosol"/>
    <property type="evidence" value="ECO:0007669"/>
    <property type="project" value="TreeGrafter"/>
</dbReference>
<dbReference type="InterPro" id="IPR029753">
    <property type="entry name" value="D-isomer_DH_CS"/>
</dbReference>
<dbReference type="GO" id="GO:0030267">
    <property type="term" value="F:glyoxylate reductase (NADPH) activity"/>
    <property type="evidence" value="ECO:0007669"/>
    <property type="project" value="TreeGrafter"/>
</dbReference>
<dbReference type="CDD" id="cd05301">
    <property type="entry name" value="GDH"/>
    <property type="match status" value="1"/>
</dbReference>
<evidence type="ECO:0000259" key="4">
    <source>
        <dbReference type="Pfam" id="PF00389"/>
    </source>
</evidence>
<proteinExistence type="inferred from homology"/>
<dbReference type="GO" id="GO:0016618">
    <property type="term" value="F:hydroxypyruvate reductase [NAD(P)H] activity"/>
    <property type="evidence" value="ECO:0007669"/>
    <property type="project" value="TreeGrafter"/>
</dbReference>
<dbReference type="PANTHER" id="PTHR10996:SF283">
    <property type="entry name" value="GLYOXYLATE_HYDROXYPYRUVATE REDUCTASE B"/>
    <property type="match status" value="1"/>
</dbReference>
<dbReference type="OrthoDB" id="9805416at2"/>
<keyword evidence="2 3" id="KW-0560">Oxidoreductase</keyword>
<keyword evidence="7" id="KW-1185">Reference proteome</keyword>
<dbReference type="EMBL" id="AMSQ01000008">
    <property type="protein sequence ID" value="EKU48023.1"/>
    <property type="molecule type" value="Genomic_DNA"/>
</dbReference>
<comment type="similarity">
    <text evidence="1 3">Belongs to the D-isomer specific 2-hydroxyacid dehydrogenase family.</text>
</comment>
<evidence type="ECO:0000256" key="2">
    <source>
        <dbReference type="ARBA" id="ARBA00023002"/>
    </source>
</evidence>
<dbReference type="PANTHER" id="PTHR10996">
    <property type="entry name" value="2-HYDROXYACID DEHYDROGENASE-RELATED"/>
    <property type="match status" value="1"/>
</dbReference>
<dbReference type="eggNOG" id="COG1052">
    <property type="taxonomic scope" value="Bacteria"/>
</dbReference>
<dbReference type="Gene3D" id="3.40.50.720">
    <property type="entry name" value="NAD(P)-binding Rossmann-like Domain"/>
    <property type="match status" value="2"/>
</dbReference>
<evidence type="ECO:0000256" key="1">
    <source>
        <dbReference type="ARBA" id="ARBA00005854"/>
    </source>
</evidence>
<comment type="caution">
    <text evidence="6">The sequence shown here is derived from an EMBL/GenBank/DDBJ whole genome shotgun (WGS) entry which is preliminary data.</text>
</comment>
<dbReference type="InterPro" id="IPR006140">
    <property type="entry name" value="D-isomer_DH_NAD-bd"/>
</dbReference>
<evidence type="ECO:0000259" key="5">
    <source>
        <dbReference type="Pfam" id="PF02826"/>
    </source>
</evidence>
<protein>
    <submittedName>
        <fullName evidence="6">Glyoxylate reductase</fullName>
    </submittedName>
</protein>
<dbReference type="InterPro" id="IPR006139">
    <property type="entry name" value="D-isomer_2_OHA_DH_cat_dom"/>
</dbReference>
<dbReference type="STRING" id="1229783.C273_06173"/>
<dbReference type="InterPro" id="IPR036291">
    <property type="entry name" value="NAD(P)-bd_dom_sf"/>
</dbReference>
<evidence type="ECO:0000256" key="3">
    <source>
        <dbReference type="RuleBase" id="RU003719"/>
    </source>
</evidence>
<dbReference type="RefSeq" id="WP_009383428.1">
    <property type="nucleotide sequence ID" value="NZ_AMSQ01000008.1"/>
</dbReference>
<organism evidence="6 7">
    <name type="scientific">Staphylococcus massiliensis S46</name>
    <dbReference type="NCBI Taxonomy" id="1229783"/>
    <lineage>
        <taxon>Bacteria</taxon>
        <taxon>Bacillati</taxon>
        <taxon>Bacillota</taxon>
        <taxon>Bacilli</taxon>
        <taxon>Bacillales</taxon>
        <taxon>Staphylococcaceae</taxon>
        <taxon>Staphylococcus</taxon>
    </lineage>
</organism>